<dbReference type="InterPro" id="IPR020904">
    <property type="entry name" value="Sc_DH/Rdtase_CS"/>
</dbReference>
<keyword evidence="7" id="KW-1185">Reference proteome</keyword>
<protein>
    <submittedName>
        <fullName evidence="5">Ketoreductase RED2</fullName>
        <ecNumber evidence="5">1.1.1.-</ecNumber>
    </submittedName>
    <submittedName>
        <fullName evidence="4">Polyketide synthase</fullName>
    </submittedName>
</protein>
<name>A0A1B1AXT5_9ACTN</name>
<dbReference type="NCBIfam" id="NF005559">
    <property type="entry name" value="PRK07231.1"/>
    <property type="match status" value="1"/>
</dbReference>
<organism evidence="4 6">
    <name type="scientific">Streptomyces griseochromogenes</name>
    <dbReference type="NCBI Taxonomy" id="68214"/>
    <lineage>
        <taxon>Bacteria</taxon>
        <taxon>Bacillati</taxon>
        <taxon>Actinomycetota</taxon>
        <taxon>Actinomycetes</taxon>
        <taxon>Kitasatosporales</taxon>
        <taxon>Streptomycetaceae</taxon>
        <taxon>Streptomyces</taxon>
    </lineage>
</organism>
<dbReference type="SUPFAM" id="SSF51735">
    <property type="entry name" value="NAD(P)-binding Rossmann-fold domains"/>
    <property type="match status" value="1"/>
</dbReference>
<dbReference type="RefSeq" id="WP_067305679.1">
    <property type="nucleotide sequence ID" value="NZ_CP016279.1"/>
</dbReference>
<dbReference type="EMBL" id="JAGGLP010000005">
    <property type="protein sequence ID" value="MBP2049916.1"/>
    <property type="molecule type" value="Genomic_DNA"/>
</dbReference>
<reference evidence="4 6" key="1">
    <citation type="submission" date="2016-06" db="EMBL/GenBank/DDBJ databases">
        <title>Complete genome sequence of Streptomyces griseochromogenes ATCC 14511, the Blasticidin S producer.</title>
        <authorList>
            <person name="Wu L."/>
        </authorList>
    </citation>
    <scope>NUCLEOTIDE SEQUENCE [LARGE SCALE GENOMIC DNA]</scope>
    <source>
        <strain evidence="4 6">ATCC 14511</strain>
    </source>
</reference>
<evidence type="ECO:0000313" key="6">
    <source>
        <dbReference type="Proteomes" id="UP000092659"/>
    </source>
</evidence>
<comment type="similarity">
    <text evidence="1">Belongs to the short-chain dehydrogenases/reductases (SDR) family.</text>
</comment>
<evidence type="ECO:0000313" key="5">
    <source>
        <dbReference type="EMBL" id="MBP2049916.1"/>
    </source>
</evidence>
<sequence>MSESRVALVTGSSSGIGAAVARRLAADGIRVVINSTRSASAGKELAAELSDAVYVQGDVADTADAGRIVAETIEAYGRLDILVNNAGTTRFIPLEDLEAADAAAWREIFDVNVFGVWQLTTAAVPYLKQSQSAAIVNVSSVSATRALGSSVPYAVSKAALNHMTRLLASQLGPRIRVNAVAPGLIDTSWYDGAEEVWENSREWITANTPLHRVGSPADVAEAVYYLANAAYTTGDVLTVDGGRHIV</sequence>
<evidence type="ECO:0000256" key="2">
    <source>
        <dbReference type="ARBA" id="ARBA00023002"/>
    </source>
</evidence>
<dbReference type="InterPro" id="IPR002347">
    <property type="entry name" value="SDR_fam"/>
</dbReference>
<feature type="domain" description="Ketoreductase" evidence="3">
    <location>
        <begin position="5"/>
        <end position="192"/>
    </location>
</feature>
<dbReference type="EMBL" id="CP016279">
    <property type="protein sequence ID" value="ANP51365.1"/>
    <property type="molecule type" value="Genomic_DNA"/>
</dbReference>
<dbReference type="Pfam" id="PF13561">
    <property type="entry name" value="adh_short_C2"/>
    <property type="match status" value="1"/>
</dbReference>
<dbReference type="GO" id="GO:0016491">
    <property type="term" value="F:oxidoreductase activity"/>
    <property type="evidence" value="ECO:0007669"/>
    <property type="project" value="UniProtKB-KW"/>
</dbReference>
<dbReference type="InterPro" id="IPR057326">
    <property type="entry name" value="KR_dom"/>
</dbReference>
<dbReference type="Gene3D" id="3.40.50.720">
    <property type="entry name" value="NAD(P)-binding Rossmann-like Domain"/>
    <property type="match status" value="1"/>
</dbReference>
<evidence type="ECO:0000256" key="1">
    <source>
        <dbReference type="ARBA" id="ARBA00006484"/>
    </source>
</evidence>
<dbReference type="EC" id="1.1.1.-" evidence="5"/>
<dbReference type="InterPro" id="IPR036291">
    <property type="entry name" value="NAD(P)-bd_dom_sf"/>
</dbReference>
<evidence type="ECO:0000313" key="7">
    <source>
        <dbReference type="Proteomes" id="UP001519309"/>
    </source>
</evidence>
<dbReference type="SMART" id="SM00822">
    <property type="entry name" value="PKS_KR"/>
    <property type="match status" value="1"/>
</dbReference>
<dbReference type="Proteomes" id="UP000092659">
    <property type="component" value="Chromosome"/>
</dbReference>
<dbReference type="PANTHER" id="PTHR43639">
    <property type="entry name" value="OXIDOREDUCTASE, SHORT-CHAIN DEHYDROGENASE/REDUCTASE FAMILY (AFU_ORTHOLOGUE AFUA_5G02870)"/>
    <property type="match status" value="1"/>
</dbReference>
<evidence type="ECO:0000259" key="3">
    <source>
        <dbReference type="SMART" id="SM00822"/>
    </source>
</evidence>
<dbReference type="PANTHER" id="PTHR43639:SF1">
    <property type="entry name" value="SHORT-CHAIN DEHYDROGENASE_REDUCTASE FAMILY PROTEIN"/>
    <property type="match status" value="1"/>
</dbReference>
<dbReference type="PROSITE" id="PS00061">
    <property type="entry name" value="ADH_SHORT"/>
    <property type="match status" value="1"/>
</dbReference>
<dbReference type="AlphaFoldDB" id="A0A1B1AXT5"/>
<accession>A0A1B1AXT5</accession>
<dbReference type="OrthoDB" id="9803333at2"/>
<gene>
    <name evidence="4" type="ORF">AVL59_18640</name>
    <name evidence="5" type="ORF">J2Z21_002852</name>
</gene>
<evidence type="ECO:0000313" key="4">
    <source>
        <dbReference type="EMBL" id="ANP51365.1"/>
    </source>
</evidence>
<dbReference type="PRINTS" id="PR00081">
    <property type="entry name" value="GDHRDH"/>
</dbReference>
<keyword evidence="2 5" id="KW-0560">Oxidoreductase</keyword>
<dbReference type="STRING" id="68214.AVL59_18640"/>
<dbReference type="FunFam" id="3.40.50.720:FF:000084">
    <property type="entry name" value="Short-chain dehydrogenase reductase"/>
    <property type="match status" value="1"/>
</dbReference>
<dbReference type="PRINTS" id="PR00080">
    <property type="entry name" value="SDRFAMILY"/>
</dbReference>
<dbReference type="Proteomes" id="UP001519309">
    <property type="component" value="Unassembled WGS sequence"/>
</dbReference>
<reference evidence="5 7" key="2">
    <citation type="submission" date="2021-03" db="EMBL/GenBank/DDBJ databases">
        <title>Genomic Encyclopedia of Type Strains, Phase IV (KMG-IV): sequencing the most valuable type-strain genomes for metagenomic binning, comparative biology and taxonomic classification.</title>
        <authorList>
            <person name="Goeker M."/>
        </authorList>
    </citation>
    <scope>NUCLEOTIDE SEQUENCE [LARGE SCALE GENOMIC DNA]</scope>
    <source>
        <strain evidence="5 7">DSM 40499</strain>
    </source>
</reference>
<proteinExistence type="inferred from homology"/>
<dbReference type="KEGG" id="sgs:AVL59_18640"/>
<dbReference type="CDD" id="cd05233">
    <property type="entry name" value="SDR_c"/>
    <property type="match status" value="1"/>
</dbReference>